<name>A0A9N9P1F2_9GLOM</name>
<dbReference type="AlphaFoldDB" id="A0A9N9P1F2"/>
<evidence type="ECO:0000256" key="1">
    <source>
        <dbReference type="SAM" id="MobiDB-lite"/>
    </source>
</evidence>
<organism evidence="2 3">
    <name type="scientific">Acaulospora morrowiae</name>
    <dbReference type="NCBI Taxonomy" id="94023"/>
    <lineage>
        <taxon>Eukaryota</taxon>
        <taxon>Fungi</taxon>
        <taxon>Fungi incertae sedis</taxon>
        <taxon>Mucoromycota</taxon>
        <taxon>Glomeromycotina</taxon>
        <taxon>Glomeromycetes</taxon>
        <taxon>Diversisporales</taxon>
        <taxon>Acaulosporaceae</taxon>
        <taxon>Acaulospora</taxon>
    </lineage>
</organism>
<evidence type="ECO:0000313" key="2">
    <source>
        <dbReference type="EMBL" id="CAG8775619.1"/>
    </source>
</evidence>
<feature type="region of interest" description="Disordered" evidence="1">
    <location>
        <begin position="38"/>
        <end position="64"/>
    </location>
</feature>
<feature type="compositionally biased region" description="Polar residues" evidence="1">
    <location>
        <begin position="215"/>
        <end position="227"/>
    </location>
</feature>
<keyword evidence="3" id="KW-1185">Reference proteome</keyword>
<feature type="non-terminal residue" evidence="2">
    <location>
        <position position="247"/>
    </location>
</feature>
<protein>
    <submittedName>
        <fullName evidence="2">3187_t:CDS:1</fullName>
    </submittedName>
</protein>
<feature type="region of interest" description="Disordered" evidence="1">
    <location>
        <begin position="212"/>
        <end position="234"/>
    </location>
</feature>
<gene>
    <name evidence="2" type="ORF">AMORRO_LOCUS16888</name>
</gene>
<proteinExistence type="predicted"/>
<dbReference type="EMBL" id="CAJVPV010049161">
    <property type="protein sequence ID" value="CAG8775619.1"/>
    <property type="molecule type" value="Genomic_DNA"/>
</dbReference>
<reference evidence="2" key="1">
    <citation type="submission" date="2021-06" db="EMBL/GenBank/DDBJ databases">
        <authorList>
            <person name="Kallberg Y."/>
            <person name="Tangrot J."/>
            <person name="Rosling A."/>
        </authorList>
    </citation>
    <scope>NUCLEOTIDE SEQUENCE</scope>
    <source>
        <strain evidence="2">CL551</strain>
    </source>
</reference>
<dbReference type="Proteomes" id="UP000789342">
    <property type="component" value="Unassembled WGS sequence"/>
</dbReference>
<accession>A0A9N9P1F2</accession>
<sequence>GVGEAARLFGDNDNNNVDEVSTLGRLIGGHSSLMQIATSTSSSQNKENDQREGYHPSTTPIHQDPTFQNALNIFQESHLRSQNQLSSTNLPEKLSMENASQNYYHAPAAEIKTQTGRPLPQQHSGQNHRLSLQQQRQSNTGFSFASPIDQRPNNAFLADIGPDFCLYQPELNAPPTPISISSSPSAGPFMPVFNSFDPDNEDMMDSSINFFPPLTSIQRRPTTSSSRDASRVSTDDIILTEEEFNFS</sequence>
<comment type="caution">
    <text evidence="2">The sequence shown here is derived from an EMBL/GenBank/DDBJ whole genome shotgun (WGS) entry which is preliminary data.</text>
</comment>
<evidence type="ECO:0000313" key="3">
    <source>
        <dbReference type="Proteomes" id="UP000789342"/>
    </source>
</evidence>
<feature type="non-terminal residue" evidence="2">
    <location>
        <position position="1"/>
    </location>
</feature>